<name>A0A2K9P1I9_9FIRM</name>
<proteinExistence type="predicted"/>
<evidence type="ECO:0000256" key="1">
    <source>
        <dbReference type="SAM" id="Phobius"/>
    </source>
</evidence>
<organism evidence="2 3">
    <name type="scientific">Monoglobus pectinilyticus</name>
    <dbReference type="NCBI Taxonomy" id="1981510"/>
    <lineage>
        <taxon>Bacteria</taxon>
        <taxon>Bacillati</taxon>
        <taxon>Bacillota</taxon>
        <taxon>Clostridia</taxon>
        <taxon>Monoglobales</taxon>
        <taxon>Monoglobaceae</taxon>
        <taxon>Monoglobus</taxon>
    </lineage>
</organism>
<evidence type="ECO:0000313" key="3">
    <source>
        <dbReference type="Proteomes" id="UP000235589"/>
    </source>
</evidence>
<evidence type="ECO:0000313" key="2">
    <source>
        <dbReference type="EMBL" id="AUO19137.1"/>
    </source>
</evidence>
<dbReference type="GeneID" id="98062380"/>
<protein>
    <submittedName>
        <fullName evidence="2">Uncharacterized protein</fullName>
    </submittedName>
</protein>
<dbReference type="RefSeq" id="WP_102365364.1">
    <property type="nucleotide sequence ID" value="NZ_CP020991.1"/>
</dbReference>
<keyword evidence="1" id="KW-1133">Transmembrane helix</keyword>
<dbReference type="KEGG" id="mpec:B9O19_00966"/>
<dbReference type="AlphaFoldDB" id="A0A2K9P1I9"/>
<feature type="transmembrane region" description="Helical" evidence="1">
    <location>
        <begin position="6"/>
        <end position="28"/>
    </location>
</feature>
<keyword evidence="3" id="KW-1185">Reference proteome</keyword>
<dbReference type="EMBL" id="CP020991">
    <property type="protein sequence ID" value="AUO19137.1"/>
    <property type="molecule type" value="Genomic_DNA"/>
</dbReference>
<gene>
    <name evidence="2" type="ORF">B9O19_00966</name>
</gene>
<dbReference type="Proteomes" id="UP000235589">
    <property type="component" value="Chromosome"/>
</dbReference>
<reference evidence="2 3" key="1">
    <citation type="submission" date="2017-04" db="EMBL/GenBank/DDBJ databases">
        <title>Monoglobus pectinilyticus 14 draft genome.</title>
        <authorList>
            <person name="Kim C."/>
            <person name="Rosendale D.I."/>
            <person name="Kelly W.J."/>
            <person name="Tannock G.W."/>
            <person name="Patchett M.L."/>
            <person name="Jordens J.Z."/>
        </authorList>
    </citation>
    <scope>NUCLEOTIDE SEQUENCE [LARGE SCALE GENOMIC DNA]</scope>
    <source>
        <strain evidence="2 3">14</strain>
    </source>
</reference>
<keyword evidence="1" id="KW-0472">Membrane</keyword>
<keyword evidence="1" id="KW-0812">Transmembrane</keyword>
<sequence>MNMGFSFLLASVIITGVCILICIVYMSYKISEAWHSTRLIDAEFPSTTKHLTKKNVKKLEDFYNRPASEARFAMGLFYSDENVNALRRKTSPIKLPKGRYNI</sequence>
<accession>A0A2K9P1I9</accession>